<sequence length="150" mass="17114">MDKVNAIDIANYFVVLASHIDENDLTNLKLQKLLYFAQGKYIAQYKNPIFDEEIEAWALGPVVKNVYSAFKSCGNFPITVFDVPAEPQNISQQLGDFLNKIWEDVGKFSASFLVKQTHKPNTPWNKFYQEGENNIIPKAEIGSYFKSNDI</sequence>
<proteinExistence type="predicted"/>
<feature type="domain" description="Antitoxin SocA-like Panacea" evidence="1">
    <location>
        <begin position="30"/>
        <end position="124"/>
    </location>
</feature>
<dbReference type="AlphaFoldDB" id="A0A0G0Z8R7"/>
<reference evidence="2 3" key="1">
    <citation type="journal article" date="2015" name="Nature">
        <title>rRNA introns, odd ribosomes, and small enigmatic genomes across a large radiation of phyla.</title>
        <authorList>
            <person name="Brown C.T."/>
            <person name="Hug L.A."/>
            <person name="Thomas B.C."/>
            <person name="Sharon I."/>
            <person name="Castelle C.J."/>
            <person name="Singh A."/>
            <person name="Wilkins M.J."/>
            <person name="Williams K.H."/>
            <person name="Banfield J.F."/>
        </authorList>
    </citation>
    <scope>NUCLEOTIDE SEQUENCE [LARGE SCALE GENOMIC DNA]</scope>
</reference>
<dbReference type="InterPro" id="IPR025272">
    <property type="entry name" value="SocA_Panacea"/>
</dbReference>
<dbReference type="EMBL" id="LCBL01000002">
    <property type="protein sequence ID" value="KKS09443.1"/>
    <property type="molecule type" value="Genomic_DNA"/>
</dbReference>
<evidence type="ECO:0000313" key="2">
    <source>
        <dbReference type="EMBL" id="KKS09443.1"/>
    </source>
</evidence>
<gene>
    <name evidence="2" type="ORF">UU65_C0002G0221</name>
</gene>
<dbReference type="Pfam" id="PF13274">
    <property type="entry name" value="SocA_Panacea"/>
    <property type="match status" value="1"/>
</dbReference>
<evidence type="ECO:0000313" key="3">
    <source>
        <dbReference type="Proteomes" id="UP000033869"/>
    </source>
</evidence>
<name>A0A0G0Z8R7_UNCC2</name>
<evidence type="ECO:0000259" key="1">
    <source>
        <dbReference type="Pfam" id="PF13274"/>
    </source>
</evidence>
<organism evidence="2 3">
    <name type="scientific">candidate division CPR2 bacterium GW2011_GWC1_41_48</name>
    <dbReference type="NCBI Taxonomy" id="1618344"/>
    <lineage>
        <taxon>Bacteria</taxon>
        <taxon>Bacteria division CPR2</taxon>
    </lineage>
</organism>
<accession>A0A0G0Z8R7</accession>
<dbReference type="Proteomes" id="UP000033869">
    <property type="component" value="Unassembled WGS sequence"/>
</dbReference>
<comment type="caution">
    <text evidence="2">The sequence shown here is derived from an EMBL/GenBank/DDBJ whole genome shotgun (WGS) entry which is preliminary data.</text>
</comment>
<protein>
    <submittedName>
        <fullName evidence="2">Prophage ps3 protein 01</fullName>
    </submittedName>
</protein>